<sequence>MSSSGSQSCDRPALGEICWVEVPVTNVGRAVSFYRAVLGWQTEDAKPTPDATADEKPPSPVPGIDIVHFFSKGRLNGAFVKVSDESSLALVADEENPHKMPPLAYYLVESVDETLKKVELAGGRVHVPKTAISGGTMGFFARFVDSEGNLQAVWSQPQK</sequence>
<dbReference type="Gene3D" id="3.10.180.10">
    <property type="entry name" value="2,3-Dihydroxybiphenyl 1,2-Dioxygenase, domain 1"/>
    <property type="match status" value="1"/>
</dbReference>
<dbReference type="PROSITE" id="PS51819">
    <property type="entry name" value="VOC"/>
    <property type="match status" value="1"/>
</dbReference>
<dbReference type="CDD" id="cd07247">
    <property type="entry name" value="SgaA_N_like"/>
    <property type="match status" value="1"/>
</dbReference>
<evidence type="ECO:0000259" key="1">
    <source>
        <dbReference type="PROSITE" id="PS51819"/>
    </source>
</evidence>
<dbReference type="InterPro" id="IPR029068">
    <property type="entry name" value="Glyas_Bleomycin-R_OHBP_Dase"/>
</dbReference>
<organism evidence="2 3">
    <name type="scientific">Podospora didyma</name>
    <dbReference type="NCBI Taxonomy" id="330526"/>
    <lineage>
        <taxon>Eukaryota</taxon>
        <taxon>Fungi</taxon>
        <taxon>Dikarya</taxon>
        <taxon>Ascomycota</taxon>
        <taxon>Pezizomycotina</taxon>
        <taxon>Sordariomycetes</taxon>
        <taxon>Sordariomycetidae</taxon>
        <taxon>Sordariales</taxon>
        <taxon>Podosporaceae</taxon>
        <taxon>Podospora</taxon>
    </lineage>
</organism>
<dbReference type="InterPro" id="IPR004360">
    <property type="entry name" value="Glyas_Fos-R_dOase_dom"/>
</dbReference>
<gene>
    <name evidence="2" type="ORF">B0H63DRAFT_496116</name>
</gene>
<name>A0AAE0KEG1_9PEZI</name>
<dbReference type="PANTHER" id="PTHR33993">
    <property type="entry name" value="GLYOXALASE-RELATED"/>
    <property type="match status" value="1"/>
</dbReference>
<dbReference type="Pfam" id="PF00903">
    <property type="entry name" value="Glyoxalase"/>
    <property type="match status" value="1"/>
</dbReference>
<feature type="domain" description="VOC" evidence="1">
    <location>
        <begin position="16"/>
        <end position="156"/>
    </location>
</feature>
<reference evidence="2" key="2">
    <citation type="submission" date="2023-06" db="EMBL/GenBank/DDBJ databases">
        <authorList>
            <consortium name="Lawrence Berkeley National Laboratory"/>
            <person name="Haridas S."/>
            <person name="Hensen N."/>
            <person name="Bonometti L."/>
            <person name="Westerberg I."/>
            <person name="Brannstrom I.O."/>
            <person name="Guillou S."/>
            <person name="Cros-Aarteil S."/>
            <person name="Calhoun S."/>
            <person name="Kuo A."/>
            <person name="Mondo S."/>
            <person name="Pangilinan J."/>
            <person name="Riley R."/>
            <person name="LaButti K."/>
            <person name="Andreopoulos B."/>
            <person name="Lipzen A."/>
            <person name="Chen C."/>
            <person name="Yanf M."/>
            <person name="Daum C."/>
            <person name="Ng V."/>
            <person name="Clum A."/>
            <person name="Steindorff A."/>
            <person name="Ohm R."/>
            <person name="Martin F."/>
            <person name="Silar P."/>
            <person name="Natvig D."/>
            <person name="Lalanne C."/>
            <person name="Gautier V."/>
            <person name="Ament-velasquez S.L."/>
            <person name="Kruys A."/>
            <person name="Hutchinson M.I."/>
            <person name="Powell A.J."/>
            <person name="Barry K."/>
            <person name="Miller A.N."/>
            <person name="Grigoriev I.V."/>
            <person name="Debuchy R."/>
            <person name="Gladieux P."/>
            <person name="Thoren M.H."/>
            <person name="Johannesson H."/>
        </authorList>
    </citation>
    <scope>NUCLEOTIDE SEQUENCE</scope>
    <source>
        <strain evidence="2">CBS 232.78</strain>
    </source>
</reference>
<dbReference type="SUPFAM" id="SSF54593">
    <property type="entry name" value="Glyoxalase/Bleomycin resistance protein/Dihydroxybiphenyl dioxygenase"/>
    <property type="match status" value="1"/>
</dbReference>
<accession>A0AAE0KEG1</accession>
<dbReference type="AlphaFoldDB" id="A0AAE0KEG1"/>
<dbReference type="InterPro" id="IPR037523">
    <property type="entry name" value="VOC_core"/>
</dbReference>
<evidence type="ECO:0000313" key="2">
    <source>
        <dbReference type="EMBL" id="KAK3374687.1"/>
    </source>
</evidence>
<proteinExistence type="predicted"/>
<dbReference type="InterPro" id="IPR052164">
    <property type="entry name" value="Anthracycline_SecMetBiosynth"/>
</dbReference>
<dbReference type="Proteomes" id="UP001285441">
    <property type="component" value="Unassembled WGS sequence"/>
</dbReference>
<keyword evidence="3" id="KW-1185">Reference proteome</keyword>
<evidence type="ECO:0000313" key="3">
    <source>
        <dbReference type="Proteomes" id="UP001285441"/>
    </source>
</evidence>
<comment type="caution">
    <text evidence="2">The sequence shown here is derived from an EMBL/GenBank/DDBJ whole genome shotgun (WGS) entry which is preliminary data.</text>
</comment>
<reference evidence="2" key="1">
    <citation type="journal article" date="2023" name="Mol. Phylogenet. Evol.">
        <title>Genome-scale phylogeny and comparative genomics of the fungal order Sordariales.</title>
        <authorList>
            <person name="Hensen N."/>
            <person name="Bonometti L."/>
            <person name="Westerberg I."/>
            <person name="Brannstrom I.O."/>
            <person name="Guillou S."/>
            <person name="Cros-Aarteil S."/>
            <person name="Calhoun S."/>
            <person name="Haridas S."/>
            <person name="Kuo A."/>
            <person name="Mondo S."/>
            <person name="Pangilinan J."/>
            <person name="Riley R."/>
            <person name="LaButti K."/>
            <person name="Andreopoulos B."/>
            <person name="Lipzen A."/>
            <person name="Chen C."/>
            <person name="Yan M."/>
            <person name="Daum C."/>
            <person name="Ng V."/>
            <person name="Clum A."/>
            <person name="Steindorff A."/>
            <person name="Ohm R.A."/>
            <person name="Martin F."/>
            <person name="Silar P."/>
            <person name="Natvig D.O."/>
            <person name="Lalanne C."/>
            <person name="Gautier V."/>
            <person name="Ament-Velasquez S.L."/>
            <person name="Kruys A."/>
            <person name="Hutchinson M.I."/>
            <person name="Powell A.J."/>
            <person name="Barry K."/>
            <person name="Miller A.N."/>
            <person name="Grigoriev I.V."/>
            <person name="Debuchy R."/>
            <person name="Gladieux P."/>
            <person name="Hiltunen Thoren M."/>
            <person name="Johannesson H."/>
        </authorList>
    </citation>
    <scope>NUCLEOTIDE SEQUENCE</scope>
    <source>
        <strain evidence="2">CBS 232.78</strain>
    </source>
</reference>
<dbReference type="PANTHER" id="PTHR33993:SF2">
    <property type="entry name" value="VOC DOMAIN-CONTAINING PROTEIN"/>
    <property type="match status" value="1"/>
</dbReference>
<dbReference type="EMBL" id="JAULSW010000007">
    <property type="protein sequence ID" value="KAK3374687.1"/>
    <property type="molecule type" value="Genomic_DNA"/>
</dbReference>
<protein>
    <recommendedName>
        <fullName evidence="1">VOC domain-containing protein</fullName>
    </recommendedName>
</protein>